<gene>
    <name evidence="1" type="ORF">BK816_01170</name>
</gene>
<protein>
    <submittedName>
        <fullName evidence="1">Uncharacterized protein</fullName>
    </submittedName>
</protein>
<proteinExistence type="predicted"/>
<dbReference type="KEGG" id="avu:BK816_01170"/>
<dbReference type="RefSeq" id="WP_071163542.1">
    <property type="nucleotide sequence ID" value="NZ_CP017812.1"/>
</dbReference>
<dbReference type="AlphaFoldDB" id="A0A1D9MIH5"/>
<evidence type="ECO:0000313" key="2">
    <source>
        <dbReference type="Proteomes" id="UP000176288"/>
    </source>
</evidence>
<sequence>MFARIRLLTNKRYAEQILWEYATLVREVGKNDFWAEAIEKQAVSLREASTFREILEVKKRVRMMWRGSGSLADVPLPTEVIRESPSKEALLSREFFKYFIAI</sequence>
<evidence type="ECO:0000313" key="1">
    <source>
        <dbReference type="EMBL" id="AOZ72076.1"/>
    </source>
</evidence>
<accession>A0A1D9MIH5</accession>
<keyword evidence="2" id="KW-1185">Reference proteome</keyword>
<dbReference type="Proteomes" id="UP000176288">
    <property type="component" value="Chromosome"/>
</dbReference>
<name>A0A1D9MIH5_9ACTO</name>
<reference evidence="1 2" key="1">
    <citation type="submission" date="2016-10" db="EMBL/GenBank/DDBJ databases">
        <title>Actinomyces aegypiusis sp. nov., isolated from the Aegypius monachus in Qinghai Tibet Plateau China.</title>
        <authorList>
            <person name="Wang Y."/>
        </authorList>
    </citation>
    <scope>NUCLEOTIDE SEQUENCE [LARGE SCALE GENOMIC DNA]</scope>
    <source>
        <strain evidence="1 2">VUL4_3</strain>
    </source>
</reference>
<organism evidence="1 2">
    <name type="scientific">Boudabousia tangfeifanii</name>
    <dbReference type="NCBI Taxonomy" id="1912795"/>
    <lineage>
        <taxon>Bacteria</taxon>
        <taxon>Bacillati</taxon>
        <taxon>Actinomycetota</taxon>
        <taxon>Actinomycetes</taxon>
        <taxon>Actinomycetales</taxon>
        <taxon>Actinomycetaceae</taxon>
        <taxon>Boudabousia</taxon>
    </lineage>
</organism>
<dbReference type="EMBL" id="CP017812">
    <property type="protein sequence ID" value="AOZ72076.1"/>
    <property type="molecule type" value="Genomic_DNA"/>
</dbReference>